<reference evidence="3 4" key="1">
    <citation type="submission" date="2021-01" db="EMBL/GenBank/DDBJ databases">
        <title>Chryseolinea sp. Jin1 Genome sequencing and assembly.</title>
        <authorList>
            <person name="Kim I."/>
        </authorList>
    </citation>
    <scope>NUCLEOTIDE SEQUENCE [LARGE SCALE GENOMIC DNA]</scope>
    <source>
        <strain evidence="3 4">Jin1</strain>
    </source>
</reference>
<evidence type="ECO:0000259" key="2">
    <source>
        <dbReference type="PROSITE" id="PS50835"/>
    </source>
</evidence>
<dbReference type="EMBL" id="JAERRB010000001">
    <property type="protein sequence ID" value="MBL0739887.1"/>
    <property type="molecule type" value="Genomic_DNA"/>
</dbReference>
<feature type="chain" id="PRO_5047171450" evidence="1">
    <location>
        <begin position="20"/>
        <end position="716"/>
    </location>
</feature>
<evidence type="ECO:0000313" key="3">
    <source>
        <dbReference type="EMBL" id="MBL0739887.1"/>
    </source>
</evidence>
<dbReference type="InterPro" id="IPR036179">
    <property type="entry name" value="Ig-like_dom_sf"/>
</dbReference>
<dbReference type="InterPro" id="IPR022519">
    <property type="entry name" value="Gloeo/Verruco_rpt"/>
</dbReference>
<dbReference type="SUPFAM" id="SSF63829">
    <property type="entry name" value="Calcium-dependent phosphotriesterase"/>
    <property type="match status" value="1"/>
</dbReference>
<dbReference type="NCBIfam" id="TIGR03803">
    <property type="entry name" value="Gloeo_Verruco"/>
    <property type="match status" value="2"/>
</dbReference>
<dbReference type="PROSITE" id="PS50835">
    <property type="entry name" value="IG_LIKE"/>
    <property type="match status" value="1"/>
</dbReference>
<gene>
    <name evidence="3" type="ORF">JI741_01595</name>
</gene>
<comment type="caution">
    <text evidence="3">The sequence shown here is derived from an EMBL/GenBank/DDBJ whole genome shotgun (WGS) entry which is preliminary data.</text>
</comment>
<dbReference type="NCBIfam" id="TIGR04183">
    <property type="entry name" value="Por_Secre_tail"/>
    <property type="match status" value="1"/>
</dbReference>
<name>A0ABS1KKY2_9BACT</name>
<protein>
    <submittedName>
        <fullName evidence="3">T9SS type A sorting domain-containing protein</fullName>
    </submittedName>
</protein>
<dbReference type="Pfam" id="PF18962">
    <property type="entry name" value="Por_Secre_tail"/>
    <property type="match status" value="1"/>
</dbReference>
<feature type="signal peptide" evidence="1">
    <location>
        <begin position="1"/>
        <end position="19"/>
    </location>
</feature>
<dbReference type="InterPro" id="IPR007110">
    <property type="entry name" value="Ig-like_dom"/>
</dbReference>
<keyword evidence="1" id="KW-0732">Signal</keyword>
<sequence length="716" mass="76042">MRKALLSLLLVFSIAVTHAQKQFWGTTSSGGAHQNGFIFKTDSIGNNLEIIHSFESAVDGENIGALLLASNNKLYGLAASGGRPGAGAFGGGTFFEYDLDTDRFRVVARFGPDNTNFPNVFTPRAEGVPGLTEVSPGLLYGLLQQGQYVFSYNINTGVFGHPFDLPLYQGGTTNSTLHNRLAEAFYKAADGNLYAASPTNSSCPIPNPNMGSIIQVKPATNALTIRHKSSCLVDAGFIYNGRFAEVSGKLYSTTQLGGVNNKGVIFEYNIAANTYTKLHDFAGGVYAYEPSSLVVGKNGKLYGTAHGGGVPEPNLPSGGGILYEFDLTTNTFVNKHNFLIENSWVGGMGTFPSGLVASTNGKIYGVTEFGVFEYNTVTEEARVAGRFNDRGFAPSLLQVCRKPAYQYPAALTYDICKDAAFSLDLSSTNATSVTWKHNGVLDASRTTTLLSIPSFDADDAGTWQCTLTNECGTTVAQTITLSLNQPSQPAITPSGPTTFCAGENVTLSAPDGFHEYAWSNGETTRAIEVSESGAFSVIVSNGCESPASNVTTVTVNALPAAPVKIEAPSFNILKAIGTSASYAWTLNDVLLNAHTAEINVTQSGTYTVRGISADGCLSSGFASLSFIVTAMEVDAKDAVVVYPNPSRGVVHVQVSNNLRGQAEVSVFDTMGSLVFSQGVRFDDEASTINLEGLPSGLYHLMLRKGENLVLKKIVLR</sequence>
<organism evidence="3 4">
    <name type="scientific">Chryseolinea lacunae</name>
    <dbReference type="NCBI Taxonomy" id="2801331"/>
    <lineage>
        <taxon>Bacteria</taxon>
        <taxon>Pseudomonadati</taxon>
        <taxon>Bacteroidota</taxon>
        <taxon>Cytophagia</taxon>
        <taxon>Cytophagales</taxon>
        <taxon>Fulvivirgaceae</taxon>
        <taxon>Chryseolinea</taxon>
    </lineage>
</organism>
<dbReference type="InterPro" id="IPR013783">
    <property type="entry name" value="Ig-like_fold"/>
</dbReference>
<accession>A0ABS1KKY2</accession>
<dbReference type="Gene3D" id="2.60.40.10">
    <property type="entry name" value="Immunoglobulins"/>
    <property type="match status" value="1"/>
</dbReference>
<evidence type="ECO:0000256" key="1">
    <source>
        <dbReference type="SAM" id="SignalP"/>
    </source>
</evidence>
<proteinExistence type="predicted"/>
<feature type="domain" description="Ig-like" evidence="2">
    <location>
        <begin position="416"/>
        <end position="482"/>
    </location>
</feature>
<dbReference type="InterPro" id="IPR026444">
    <property type="entry name" value="Secre_tail"/>
</dbReference>
<keyword evidence="4" id="KW-1185">Reference proteome</keyword>
<evidence type="ECO:0000313" key="4">
    <source>
        <dbReference type="Proteomes" id="UP000613030"/>
    </source>
</evidence>
<dbReference type="RefSeq" id="WP_202006850.1">
    <property type="nucleotide sequence ID" value="NZ_JAERRB010000001.1"/>
</dbReference>
<dbReference type="SUPFAM" id="SSF48726">
    <property type="entry name" value="Immunoglobulin"/>
    <property type="match status" value="1"/>
</dbReference>
<dbReference type="Proteomes" id="UP000613030">
    <property type="component" value="Unassembled WGS sequence"/>
</dbReference>